<reference evidence="3 4" key="1">
    <citation type="journal article" date="2005" name="Science">
        <title>The genome of the basidiomycetous yeast and human pathogen Cryptococcus neoformans.</title>
        <authorList>
            <person name="Loftus B.J."/>
            <person name="Fung E."/>
            <person name="Roncaglia P."/>
            <person name="Rowley D."/>
            <person name="Amedeo P."/>
            <person name="Bruno D."/>
            <person name="Vamathevan J."/>
            <person name="Miranda M."/>
            <person name="Anderson I.J."/>
            <person name="Fraser J.A."/>
            <person name="Allen J.E."/>
            <person name="Bosdet I.E."/>
            <person name="Brent M.R."/>
            <person name="Chiu R."/>
            <person name="Doering T.L."/>
            <person name="Donlin M.J."/>
            <person name="D'Souza C.A."/>
            <person name="Fox D.S."/>
            <person name="Grinberg V."/>
            <person name="Fu J."/>
            <person name="Fukushima M."/>
            <person name="Haas B.J."/>
            <person name="Huang J.C."/>
            <person name="Janbon G."/>
            <person name="Jones S.J."/>
            <person name="Koo H.L."/>
            <person name="Krzywinski M.I."/>
            <person name="Kwon-Chung J.K."/>
            <person name="Lengeler K.B."/>
            <person name="Maiti R."/>
            <person name="Marra M.A."/>
            <person name="Marra R.E."/>
            <person name="Mathewson C.A."/>
            <person name="Mitchell T.G."/>
            <person name="Pertea M."/>
            <person name="Riggs F.R."/>
            <person name="Salzberg S.L."/>
            <person name="Schein J.E."/>
            <person name="Shvartsbeyn A."/>
            <person name="Shin H."/>
            <person name="Shumway M."/>
            <person name="Specht C.A."/>
            <person name="Suh B.B."/>
            <person name="Tenney A."/>
            <person name="Utterback T.R."/>
            <person name="Wickes B.L."/>
            <person name="Wortman J.R."/>
            <person name="Wye N.H."/>
            <person name="Kronstad J.W."/>
            <person name="Lodge J.K."/>
            <person name="Heitman J."/>
            <person name="Davis R.W."/>
            <person name="Fraser C.M."/>
            <person name="Hyman R.W."/>
        </authorList>
    </citation>
    <scope>NUCLEOTIDE SEQUENCE [LARGE SCALE GENOMIC DNA]</scope>
    <source>
        <strain evidence="4">JEC21 / ATCC MYA-565</strain>
    </source>
</reference>
<dbReference type="GO" id="GO:0097363">
    <property type="term" value="F:protein O-acetylglucosaminyltransferase activity"/>
    <property type="evidence" value="ECO:0000318"/>
    <property type="project" value="GO_Central"/>
</dbReference>
<evidence type="ECO:0000313" key="3">
    <source>
        <dbReference type="EMBL" id="AAW46006.2"/>
    </source>
</evidence>
<evidence type="ECO:0000256" key="1">
    <source>
        <dbReference type="SAM" id="MobiDB-lite"/>
    </source>
</evidence>
<feature type="signal peptide" evidence="2">
    <location>
        <begin position="1"/>
        <end position="33"/>
    </location>
</feature>
<dbReference type="eggNOG" id="ENOG502R2FF">
    <property type="taxonomic scope" value="Eukaryota"/>
</dbReference>
<accession>Q55L64</accession>
<dbReference type="GO" id="GO:0035269">
    <property type="term" value="P:protein O-linked glycosylation via mannose"/>
    <property type="evidence" value="ECO:0000318"/>
    <property type="project" value="GO_Central"/>
</dbReference>
<dbReference type="Proteomes" id="UP000002149">
    <property type="component" value="Chromosome 10"/>
</dbReference>
<dbReference type="AlphaFoldDB" id="Q5KAB7"/>
<dbReference type="GO" id="GO:0005783">
    <property type="term" value="C:endoplasmic reticulum"/>
    <property type="evidence" value="ECO:0000318"/>
    <property type="project" value="GO_Central"/>
</dbReference>
<feature type="chain" id="PRO_5006744914" evidence="2">
    <location>
        <begin position="34"/>
        <end position="517"/>
    </location>
</feature>
<dbReference type="GeneID" id="3254231"/>
<sequence>MISLSRRSILRTLLITSPLIFIGLFVSLKPSEPVEDESAASKARSETLVSQKHGNWWKGIHRGANWSPLDWAKNPMLKEEALDGDKDGWVNFDEELKWTKYEGGVAGFQVFSNLYLTGGAFTAITPFPPDDPSSSSLTNDEEEPTVEFESPFPDTKFIISSDKRGIAAGPDRWKMEKPETARLEFGQMGYKLGGATFIINDKPGIEGYLVFFKHFATETFLGAARVLASTYSTDTPHQAPLPKRIWFPRCGVSPSWRDGRGENYWFLSRALPSASIEDATQFTDRSLSGITIQFEKVVIIDRWAAHSIGGDNGKWGKMNVLIPTVFAQPNFFDPYRQNVAKSLGITGTSIETSLPVVVYVDHQIGTPRLHPEDHMGLIDALKSLTPLAEVHVVKLNGMSKFKRIELLNRACIIISLHVDELIHAMWMPTIPGRSTVIELFEQGGFRRDFELMATSLGHQYVAIQYDRILLEEEWRTGGPSIGEEAKKGEVRVNPEVVIRAVEDILTKDDENAEIVGI</sequence>
<dbReference type="OrthoDB" id="529273at2759"/>
<organism evidence="3 4">
    <name type="scientific">Cryptococcus deneoformans (strain JEC21 / ATCC MYA-565)</name>
    <name type="common">Cryptococcus neoformans var. neoformans serotype D</name>
    <dbReference type="NCBI Taxonomy" id="214684"/>
    <lineage>
        <taxon>Eukaryota</taxon>
        <taxon>Fungi</taxon>
        <taxon>Dikarya</taxon>
        <taxon>Basidiomycota</taxon>
        <taxon>Agaricomycotina</taxon>
        <taxon>Tremellomycetes</taxon>
        <taxon>Tremellales</taxon>
        <taxon>Cryptococcaceae</taxon>
        <taxon>Cryptococcus</taxon>
        <taxon>Cryptococcus neoformans species complex</taxon>
    </lineage>
</organism>
<keyword evidence="2" id="KW-0732">Signal</keyword>
<dbReference type="InParanoid" id="Q5KAB7"/>
<dbReference type="PaxDb" id="214684-Q5KAB7"/>
<keyword evidence="4" id="KW-1185">Reference proteome</keyword>
<dbReference type="VEuPathDB" id="FungiDB:CNJ02280"/>
<dbReference type="EMBL" id="AE017350">
    <property type="protein sequence ID" value="AAW46006.2"/>
    <property type="molecule type" value="Genomic_DNA"/>
</dbReference>
<evidence type="ECO:0000256" key="2">
    <source>
        <dbReference type="SAM" id="SignalP"/>
    </source>
</evidence>
<dbReference type="RefSeq" id="XP_567523.2">
    <property type="nucleotide sequence ID" value="XM_567523.2"/>
</dbReference>
<feature type="region of interest" description="Disordered" evidence="1">
    <location>
        <begin position="128"/>
        <end position="147"/>
    </location>
</feature>
<evidence type="ECO:0000313" key="4">
    <source>
        <dbReference type="Proteomes" id="UP000002149"/>
    </source>
</evidence>
<protein>
    <submittedName>
        <fullName evidence="3">Expressed protein</fullName>
    </submittedName>
</protein>
<dbReference type="STRING" id="214684.Q5KAB7"/>
<name>Q5KAB7_CRYD1</name>
<accession>Q5KAB7</accession>
<dbReference type="HOGENOM" id="CLU_483974_0_0_1"/>
<proteinExistence type="predicted"/>
<gene>
    <name evidence="3" type="ordered locus">CNJ02280</name>
</gene>
<dbReference type="KEGG" id="cne:CNJ02280"/>